<dbReference type="PANTHER" id="PTHR15096">
    <property type="entry name" value="PROLACTIN-INDUCIBLE PROTEIN/SEMINAL VESICLE ANTIGEN"/>
    <property type="match status" value="1"/>
</dbReference>
<keyword evidence="4" id="KW-0732">Signal</keyword>
<evidence type="ECO:0000256" key="9">
    <source>
        <dbReference type="PIRSR" id="PIRSR002572-2"/>
    </source>
</evidence>
<sequence length="175" mass="19576">MHIKSVLSSWEQPFLSGMPLSVSSRMHSLYLLLRASPAALLLILCLQLGTNKAQEEVEDTRKPIMLNLQVPLTATAGEEVTVTLDVATQLRECVVIASYLTSDILIDGGFNYKYTSCLCDDYPRKFFWDFQTNNKSMVITATVDIIRQLGICPQDQAVIPIAANRFFSSRRLTVV</sequence>
<dbReference type="InterPro" id="IPR013783">
    <property type="entry name" value="Ig-like_fold"/>
</dbReference>
<gene>
    <name evidence="10" type="primary">PIP</name>
</gene>
<dbReference type="Proteomes" id="UP000694571">
    <property type="component" value="Unplaced"/>
</dbReference>
<dbReference type="PIRSF" id="PIRSF002572">
    <property type="entry name" value="PIP-GCDFP-15"/>
    <property type="match status" value="1"/>
</dbReference>
<comment type="subunit">
    <text evidence="6">Monomer. Interacts with AZGP1.</text>
</comment>
<feature type="modified residue" description="Pyrrolidone carboxylic acid" evidence="9">
    <location>
        <position position="54"/>
    </location>
</feature>
<dbReference type="AlphaFoldDB" id="A0A8D1MKA9"/>
<keyword evidence="3" id="KW-0964">Secreted</keyword>
<reference evidence="10" key="1">
    <citation type="submission" date="2025-08" db="UniProtKB">
        <authorList>
            <consortium name="Ensembl"/>
        </authorList>
    </citation>
    <scope>IDENTIFICATION</scope>
</reference>
<feature type="disulfide bond" evidence="8">
    <location>
        <begin position="117"/>
        <end position="152"/>
    </location>
</feature>
<accession>A0A8D1MKA9</accession>
<organism evidence="10 11">
    <name type="scientific">Sus scrofa</name>
    <name type="common">Pig</name>
    <dbReference type="NCBI Taxonomy" id="9823"/>
    <lineage>
        <taxon>Eukaryota</taxon>
        <taxon>Metazoa</taxon>
        <taxon>Chordata</taxon>
        <taxon>Craniata</taxon>
        <taxon>Vertebrata</taxon>
        <taxon>Euteleostomi</taxon>
        <taxon>Mammalia</taxon>
        <taxon>Eutheria</taxon>
        <taxon>Laurasiatheria</taxon>
        <taxon>Artiodactyla</taxon>
        <taxon>Suina</taxon>
        <taxon>Suidae</taxon>
        <taxon>Sus</taxon>
    </lineage>
</organism>
<evidence type="ECO:0000256" key="3">
    <source>
        <dbReference type="ARBA" id="ARBA00022525"/>
    </source>
</evidence>
<dbReference type="SUPFAM" id="SSF81296">
    <property type="entry name" value="E set domains"/>
    <property type="match status" value="1"/>
</dbReference>
<dbReference type="InterPro" id="IPR007990">
    <property type="entry name" value="PIP"/>
</dbReference>
<name>A0A8D1MKA9_PIG</name>
<comment type="subcellular location">
    <subcellularLocation>
        <location evidence="1">Secreted</location>
    </subcellularLocation>
</comment>
<protein>
    <recommendedName>
        <fullName evidence="7">Prolactin-induced protein</fullName>
    </recommendedName>
</protein>
<evidence type="ECO:0000256" key="6">
    <source>
        <dbReference type="ARBA" id="ARBA00025932"/>
    </source>
</evidence>
<dbReference type="Ensembl" id="ENSSSCT00050057428.1">
    <property type="protein sequence ID" value="ENSSSCP00050024529.1"/>
    <property type="gene ID" value="ENSSSCG00050042276.1"/>
</dbReference>
<proteinExistence type="inferred from homology"/>
<evidence type="ECO:0000256" key="2">
    <source>
        <dbReference type="ARBA" id="ARBA00006819"/>
    </source>
</evidence>
<dbReference type="Pfam" id="PF05326">
    <property type="entry name" value="SVA"/>
    <property type="match status" value="1"/>
</dbReference>
<comment type="similarity">
    <text evidence="2">Belongs to the PIP family.</text>
</comment>
<evidence type="ECO:0000256" key="7">
    <source>
        <dbReference type="ARBA" id="ARBA00032342"/>
    </source>
</evidence>
<dbReference type="GO" id="GO:0005576">
    <property type="term" value="C:extracellular region"/>
    <property type="evidence" value="ECO:0007669"/>
    <property type="project" value="UniProtKB-SubCell"/>
</dbReference>
<evidence type="ECO:0000256" key="4">
    <source>
        <dbReference type="ARBA" id="ARBA00022729"/>
    </source>
</evidence>
<dbReference type="InterPro" id="IPR014756">
    <property type="entry name" value="Ig_E-set"/>
</dbReference>
<dbReference type="FunFam" id="2.60.40.10:FF:001572">
    <property type="entry name" value="Prolactin-inducible protein homolog"/>
    <property type="match status" value="1"/>
</dbReference>
<evidence type="ECO:0000256" key="1">
    <source>
        <dbReference type="ARBA" id="ARBA00004613"/>
    </source>
</evidence>
<dbReference type="PANTHER" id="PTHR15096:SF5">
    <property type="entry name" value="PROLACTIN-INDUCIBLE PROTEIN"/>
    <property type="match status" value="1"/>
</dbReference>
<evidence type="ECO:0000313" key="11">
    <source>
        <dbReference type="Proteomes" id="UP000694571"/>
    </source>
</evidence>
<keyword evidence="5 8" id="KW-1015">Disulfide bond</keyword>
<feature type="disulfide bond" evidence="8">
    <location>
        <begin position="93"/>
        <end position="119"/>
    </location>
</feature>
<evidence type="ECO:0000313" key="10">
    <source>
        <dbReference type="Ensembl" id="ENSSSCP00050024529.1"/>
    </source>
</evidence>
<dbReference type="Gene3D" id="2.60.40.10">
    <property type="entry name" value="Immunoglobulins"/>
    <property type="match status" value="1"/>
</dbReference>
<evidence type="ECO:0000256" key="8">
    <source>
        <dbReference type="PIRSR" id="PIRSR002572-1"/>
    </source>
</evidence>
<evidence type="ECO:0000256" key="5">
    <source>
        <dbReference type="ARBA" id="ARBA00023157"/>
    </source>
</evidence>